<keyword evidence="6" id="KW-0694">RNA-binding</keyword>
<comment type="caution">
    <text evidence="8">The sequence shown here is derived from an EMBL/GenBank/DDBJ whole genome shotgun (WGS) entry which is preliminary data.</text>
</comment>
<evidence type="ECO:0000256" key="3">
    <source>
        <dbReference type="ARBA" id="ARBA00022722"/>
    </source>
</evidence>
<dbReference type="EMBL" id="JACHIF010000003">
    <property type="protein sequence ID" value="MBB5037491.1"/>
    <property type="molecule type" value="Genomic_DNA"/>
</dbReference>
<dbReference type="AlphaFoldDB" id="A0A7W8DQ10"/>
<comment type="similarity">
    <text evidence="1">Belongs to the HicA mRNA interferase family.</text>
</comment>
<evidence type="ECO:0000256" key="4">
    <source>
        <dbReference type="ARBA" id="ARBA00022759"/>
    </source>
</evidence>
<dbReference type="InterPro" id="IPR012933">
    <property type="entry name" value="HicA_mRNA_interferase"/>
</dbReference>
<gene>
    <name evidence="8" type="ORF">HNQ64_001740</name>
</gene>
<dbReference type="RefSeq" id="WP_184207455.1">
    <property type="nucleotide sequence ID" value="NZ_JACHIF010000003.1"/>
</dbReference>
<accession>A0A7W8DQ10</accession>
<keyword evidence="4" id="KW-0255">Endonuclease</keyword>
<dbReference type="GO" id="GO:0004519">
    <property type="term" value="F:endonuclease activity"/>
    <property type="evidence" value="ECO:0007669"/>
    <property type="project" value="UniProtKB-KW"/>
</dbReference>
<reference evidence="8 9" key="1">
    <citation type="submission" date="2020-08" db="EMBL/GenBank/DDBJ databases">
        <title>Genomic Encyclopedia of Type Strains, Phase IV (KMG-IV): sequencing the most valuable type-strain genomes for metagenomic binning, comparative biology and taxonomic classification.</title>
        <authorList>
            <person name="Goeker M."/>
        </authorList>
    </citation>
    <scope>NUCLEOTIDE SEQUENCE [LARGE SCALE GENOMIC DNA]</scope>
    <source>
        <strain evidence="8 9">DSM 12251</strain>
    </source>
</reference>
<protein>
    <submittedName>
        <fullName evidence="8">Putative RNA binding protein YcfA (HicA-like mRNA interferase family)</fullName>
    </submittedName>
</protein>
<evidence type="ECO:0000256" key="1">
    <source>
        <dbReference type="ARBA" id="ARBA00006620"/>
    </source>
</evidence>
<evidence type="ECO:0000313" key="8">
    <source>
        <dbReference type="EMBL" id="MBB5037491.1"/>
    </source>
</evidence>
<evidence type="ECO:0000313" key="9">
    <source>
        <dbReference type="Proteomes" id="UP000534294"/>
    </source>
</evidence>
<evidence type="ECO:0000256" key="5">
    <source>
        <dbReference type="ARBA" id="ARBA00022801"/>
    </source>
</evidence>
<sequence>MKLISGKQLVKIVQAHGWSLARVNGSHHIFKHADKTGPLVIPVHGNETLKIGLLRALMKTADLKESDL</sequence>
<keyword evidence="3" id="KW-0540">Nuclease</keyword>
<dbReference type="GO" id="GO:0003729">
    <property type="term" value="F:mRNA binding"/>
    <property type="evidence" value="ECO:0007669"/>
    <property type="project" value="InterPro"/>
</dbReference>
<dbReference type="InterPro" id="IPR038570">
    <property type="entry name" value="HicA_sf"/>
</dbReference>
<proteinExistence type="inferred from homology"/>
<dbReference type="Gene3D" id="3.30.920.30">
    <property type="entry name" value="Hypothetical protein"/>
    <property type="match status" value="1"/>
</dbReference>
<dbReference type="PANTHER" id="PTHR34873">
    <property type="entry name" value="SSR1766 PROTEIN"/>
    <property type="match status" value="1"/>
</dbReference>
<dbReference type="SUPFAM" id="SSF54786">
    <property type="entry name" value="YcfA/nrd intein domain"/>
    <property type="match status" value="1"/>
</dbReference>
<keyword evidence="2" id="KW-1277">Toxin-antitoxin system</keyword>
<dbReference type="PANTHER" id="PTHR34873:SF3">
    <property type="entry name" value="ADDICTION MODULE TOXIN, HICA FAMILY"/>
    <property type="match status" value="1"/>
</dbReference>
<dbReference type="Pfam" id="PF07927">
    <property type="entry name" value="HicA_toxin"/>
    <property type="match status" value="1"/>
</dbReference>
<dbReference type="Proteomes" id="UP000534294">
    <property type="component" value="Unassembled WGS sequence"/>
</dbReference>
<evidence type="ECO:0000256" key="7">
    <source>
        <dbReference type="ARBA" id="ARBA00023016"/>
    </source>
</evidence>
<organism evidence="8 9">
    <name type="scientific">Prosthecobacter dejongeii</name>
    <dbReference type="NCBI Taxonomy" id="48465"/>
    <lineage>
        <taxon>Bacteria</taxon>
        <taxon>Pseudomonadati</taxon>
        <taxon>Verrucomicrobiota</taxon>
        <taxon>Verrucomicrobiia</taxon>
        <taxon>Verrucomicrobiales</taxon>
        <taxon>Verrucomicrobiaceae</taxon>
        <taxon>Prosthecobacter</taxon>
    </lineage>
</organism>
<keyword evidence="7" id="KW-0346">Stress response</keyword>
<keyword evidence="5" id="KW-0378">Hydrolase</keyword>
<evidence type="ECO:0000256" key="2">
    <source>
        <dbReference type="ARBA" id="ARBA00022649"/>
    </source>
</evidence>
<dbReference type="GO" id="GO:0016787">
    <property type="term" value="F:hydrolase activity"/>
    <property type="evidence" value="ECO:0007669"/>
    <property type="project" value="UniProtKB-KW"/>
</dbReference>
<keyword evidence="9" id="KW-1185">Reference proteome</keyword>
<evidence type="ECO:0000256" key="6">
    <source>
        <dbReference type="ARBA" id="ARBA00022884"/>
    </source>
</evidence>
<name>A0A7W8DQ10_9BACT</name>